<keyword evidence="1" id="KW-0732">Signal</keyword>
<dbReference type="GeneID" id="84808117"/>
<sequence>MKRLLLMSLLSLAAIACQEKKAPTTAAAETPQETQEKAAPTLTYSNLVDTPTQEKVQQALIAAGISEAHAAAFLESVALFNQTAGAKANLVPEGFVTIDSLLPKYDEVAIQTDWMSKYPAFQGYNCRLTSFTLLRDLISFPIGKKFDSKAEDEVLFIDRESLRNAPKKLFTPAEENDFFALFTEVPTTNTKDINLHLQAMQKAWQARGIAFRYANDPTKASLISVVFHSQLTPEENMIFVGHVGVLLPFEGKLLFIEKLAFQEPYQAILFANRTELSDYLMNRYDVEWEQPNAIPFIMENDQLMDGYRPNPYKVGANSNSPSL</sequence>
<dbReference type="Proteomes" id="UP000217250">
    <property type="component" value="Chromosome"/>
</dbReference>
<dbReference type="RefSeq" id="WP_095910101.1">
    <property type="nucleotide sequence ID" value="NZ_CAUVDA010000004.1"/>
</dbReference>
<evidence type="ECO:0000313" key="3">
    <source>
        <dbReference type="EMBL" id="ATA86763.1"/>
    </source>
</evidence>
<dbReference type="InterPro" id="IPR025389">
    <property type="entry name" value="DUF4300"/>
</dbReference>
<dbReference type="EMBL" id="CP022386">
    <property type="protein sequence ID" value="ATA86763.1"/>
    <property type="molecule type" value="Genomic_DNA"/>
</dbReference>
<evidence type="ECO:0000256" key="1">
    <source>
        <dbReference type="SAM" id="SignalP"/>
    </source>
</evidence>
<dbReference type="OrthoDB" id="3267930at2"/>
<organism evidence="3 4">
    <name type="scientific">Capnocytophaga gingivalis</name>
    <dbReference type="NCBI Taxonomy" id="1017"/>
    <lineage>
        <taxon>Bacteria</taxon>
        <taxon>Pseudomonadati</taxon>
        <taxon>Bacteroidota</taxon>
        <taxon>Flavobacteriia</taxon>
        <taxon>Flavobacteriales</taxon>
        <taxon>Flavobacteriaceae</taxon>
        <taxon>Capnocytophaga</taxon>
    </lineage>
</organism>
<name>A0A250FNV2_9FLAO</name>
<dbReference type="Pfam" id="PF14133">
    <property type="entry name" value="DUF4300"/>
    <property type="match status" value="1"/>
</dbReference>
<feature type="domain" description="DUF4300" evidence="2">
    <location>
        <begin position="43"/>
        <end position="304"/>
    </location>
</feature>
<evidence type="ECO:0000259" key="2">
    <source>
        <dbReference type="Pfam" id="PF14133"/>
    </source>
</evidence>
<dbReference type="AlphaFoldDB" id="A0A250FNV2"/>
<evidence type="ECO:0000313" key="4">
    <source>
        <dbReference type="Proteomes" id="UP000217250"/>
    </source>
</evidence>
<feature type="signal peptide" evidence="1">
    <location>
        <begin position="1"/>
        <end position="16"/>
    </location>
</feature>
<accession>A0A250FNV2</accession>
<protein>
    <recommendedName>
        <fullName evidence="2">DUF4300 domain-containing protein</fullName>
    </recommendedName>
</protein>
<dbReference type="KEGG" id="cgh:CGC50_06035"/>
<gene>
    <name evidence="3" type="ORF">CGC50_06035</name>
</gene>
<dbReference type="PROSITE" id="PS51257">
    <property type="entry name" value="PROKAR_LIPOPROTEIN"/>
    <property type="match status" value="1"/>
</dbReference>
<proteinExistence type="predicted"/>
<reference evidence="4" key="1">
    <citation type="submission" date="2017-06" db="EMBL/GenBank/DDBJ databases">
        <title>Capnocytophaga spp. assemblies.</title>
        <authorList>
            <person name="Gulvik C.A."/>
        </authorList>
    </citation>
    <scope>NUCLEOTIDE SEQUENCE [LARGE SCALE GENOMIC DNA]</scope>
    <source>
        <strain evidence="4">H1496</strain>
    </source>
</reference>
<feature type="chain" id="PRO_5013146040" description="DUF4300 domain-containing protein" evidence="1">
    <location>
        <begin position="17"/>
        <end position="323"/>
    </location>
</feature>